<dbReference type="PANTHER" id="PTHR42858:SF1">
    <property type="entry name" value="LD15494P"/>
    <property type="match status" value="1"/>
</dbReference>
<dbReference type="Proteomes" id="UP000222788">
    <property type="component" value="Unassembled WGS sequence"/>
</dbReference>
<organism evidence="2 3">
    <name type="scientific">Ceratocystis fimbriata CBS 114723</name>
    <dbReference type="NCBI Taxonomy" id="1035309"/>
    <lineage>
        <taxon>Eukaryota</taxon>
        <taxon>Fungi</taxon>
        <taxon>Dikarya</taxon>
        <taxon>Ascomycota</taxon>
        <taxon>Pezizomycotina</taxon>
        <taxon>Sordariomycetes</taxon>
        <taxon>Hypocreomycetidae</taxon>
        <taxon>Microascales</taxon>
        <taxon>Ceratocystidaceae</taxon>
        <taxon>Ceratocystis</taxon>
    </lineage>
</organism>
<dbReference type="SUPFAM" id="SSF53383">
    <property type="entry name" value="PLP-dependent transferases"/>
    <property type="match status" value="1"/>
</dbReference>
<dbReference type="Pfam" id="PF00155">
    <property type="entry name" value="Aminotran_1_2"/>
    <property type="match status" value="1"/>
</dbReference>
<dbReference type="GO" id="GO:0030170">
    <property type="term" value="F:pyridoxal phosphate binding"/>
    <property type="evidence" value="ECO:0007669"/>
    <property type="project" value="InterPro"/>
</dbReference>
<dbReference type="AlphaFoldDB" id="A0A2C5XIW6"/>
<accession>A0A2C5XIW6</accession>
<dbReference type="InterPro" id="IPR015424">
    <property type="entry name" value="PyrdxlP-dep_Trfase"/>
</dbReference>
<dbReference type="EMBL" id="APWK03000009">
    <property type="protein sequence ID" value="PHH55611.1"/>
    <property type="molecule type" value="Genomic_DNA"/>
</dbReference>
<dbReference type="Gene3D" id="3.40.640.10">
    <property type="entry name" value="Type I PLP-dependent aspartate aminotransferase-like (Major domain)"/>
    <property type="match status" value="1"/>
</dbReference>
<dbReference type="CDD" id="cd00609">
    <property type="entry name" value="AAT_like"/>
    <property type="match status" value="1"/>
</dbReference>
<dbReference type="Gene3D" id="3.90.1150.10">
    <property type="entry name" value="Aspartate Aminotransferase, domain 1"/>
    <property type="match status" value="1"/>
</dbReference>
<reference evidence="2 3" key="2">
    <citation type="journal article" date="2013" name="IMA Fungus">
        <title>IMA Genome-F 1: Ceratocystis fimbriata: Draft nuclear genome sequence for the plant pathogen, Ceratocystis fimbriata.</title>
        <authorList>
            <person name="Wilken P.M."/>
            <person name="Steenkamp E.T."/>
            <person name="Wingfield M.J."/>
            <person name="de Beer Z.W."/>
            <person name="Wingfield B.D."/>
        </authorList>
    </citation>
    <scope>NUCLEOTIDE SEQUENCE [LARGE SCALE GENOMIC DNA]</scope>
    <source>
        <strain evidence="2 3">CBS 114723</strain>
    </source>
</reference>
<keyword evidence="3" id="KW-1185">Reference proteome</keyword>
<evidence type="ECO:0000259" key="1">
    <source>
        <dbReference type="Pfam" id="PF00155"/>
    </source>
</evidence>
<dbReference type="STRING" id="1035309.A0A2C5XIW6"/>
<evidence type="ECO:0000313" key="3">
    <source>
        <dbReference type="Proteomes" id="UP000222788"/>
    </source>
</evidence>
<dbReference type="InterPro" id="IPR015421">
    <property type="entry name" value="PyrdxlP-dep_Trfase_major"/>
</dbReference>
<dbReference type="InterPro" id="IPR004839">
    <property type="entry name" value="Aminotransferase_I/II_large"/>
</dbReference>
<evidence type="ECO:0000313" key="2">
    <source>
        <dbReference type="EMBL" id="PHH55611.1"/>
    </source>
</evidence>
<comment type="caution">
    <text evidence="2">The sequence shown here is derived from an EMBL/GenBank/DDBJ whole genome shotgun (WGS) entry which is preliminary data.</text>
</comment>
<dbReference type="InterPro" id="IPR015422">
    <property type="entry name" value="PyrdxlP-dep_Trfase_small"/>
</dbReference>
<feature type="domain" description="Aminotransferase class I/classII large" evidence="1">
    <location>
        <begin position="39"/>
        <end position="418"/>
    </location>
</feature>
<protein>
    <submittedName>
        <fullName evidence="2">Uncharacterized protein YER152C</fullName>
    </submittedName>
</protein>
<sequence>MATAKIPPINLLRGWPAPDMLPIDQLKVAAAEVLSNPETSVPALQYGPDLGFQPLRKELAQWFSTIFNVTADPQRICITGGASQNLACILQSFTDPNYTQNIWMVAPCYFLACPIFEDSSFVGRLRSVPEDAEGINVEYLKEKLEAADKEPEMAPCKTQFSRKLYRHVIYLVPTSGNPSGKTLPLHRRKALVKLARAHNALIIADDVYDLLQWHTSAPTTDTTAAAAITQSSNLYLPRLCDIDLAMGFSPQDPGKFGYAISNGSFSKIAGPGCRTGWVEASPAFAYGLSQTGSTRSGGAASQMSAAFLCELLRTRSLQEHIQQTTVPSLQRRHNIICAAIREHLYPLGVTMLEHSMPDASVYGGYFVWLTLGGEISAKAIAEQTSVLENLIIGHGDLFEVREDEKTAGFSNNIRLCFSWEPEESLVDGVKRLAKVIKTWDDRSSAVLDVESTRDWR</sequence>
<reference evidence="2 3" key="1">
    <citation type="journal article" date="2013" name="Fungal Biol.">
        <title>Analysis of microsatellite markers in the genome of the plant pathogen Ceratocystis fimbriata.</title>
        <authorList>
            <person name="Simpson M.C."/>
            <person name="Wilken P.M."/>
            <person name="Coetzee M.P."/>
            <person name="Wingfield M.J."/>
            <person name="Wingfield B.D."/>
        </authorList>
    </citation>
    <scope>NUCLEOTIDE SEQUENCE [LARGE SCALE GENOMIC DNA]</scope>
    <source>
        <strain evidence="2 3">CBS 114723</strain>
    </source>
</reference>
<dbReference type="OrthoDB" id="7042322at2759"/>
<dbReference type="PANTHER" id="PTHR42858">
    <property type="entry name" value="AMINOTRANSFERASE"/>
    <property type="match status" value="1"/>
</dbReference>
<dbReference type="GO" id="GO:0047536">
    <property type="term" value="F:2-aminoadipate transaminase activity"/>
    <property type="evidence" value="ECO:0007669"/>
    <property type="project" value="TreeGrafter"/>
</dbReference>
<name>A0A2C5XIW6_9PEZI</name>
<gene>
    <name evidence="2" type="primary">YER152C</name>
    <name evidence="2" type="ORF">CFIMG_000900RA</name>
</gene>
<proteinExistence type="predicted"/>